<dbReference type="GO" id="GO:0004066">
    <property type="term" value="F:asparagine synthase (glutamine-hydrolyzing) activity"/>
    <property type="evidence" value="ECO:0007669"/>
    <property type="project" value="InterPro"/>
</dbReference>
<evidence type="ECO:0000313" key="10">
    <source>
        <dbReference type="EMBL" id="EDO28991.1"/>
    </source>
</evidence>
<dbReference type="NCBIfam" id="TIGR01536">
    <property type="entry name" value="asn_synth_AEB"/>
    <property type="match status" value="1"/>
</dbReference>
<dbReference type="Proteomes" id="UP000001593">
    <property type="component" value="Unassembled WGS sequence"/>
</dbReference>
<reference evidence="10 11" key="1">
    <citation type="journal article" date="2007" name="Science">
        <title>Sea anemone genome reveals ancestral eumetazoan gene repertoire and genomic organization.</title>
        <authorList>
            <person name="Putnam N.H."/>
            <person name="Srivastava M."/>
            <person name="Hellsten U."/>
            <person name="Dirks B."/>
            <person name="Chapman J."/>
            <person name="Salamov A."/>
            <person name="Terry A."/>
            <person name="Shapiro H."/>
            <person name="Lindquist E."/>
            <person name="Kapitonov V.V."/>
            <person name="Jurka J."/>
            <person name="Genikhovich G."/>
            <person name="Grigoriev I.V."/>
            <person name="Lucas S.M."/>
            <person name="Steele R.E."/>
            <person name="Finnerty J.R."/>
            <person name="Technau U."/>
            <person name="Martindale M.Q."/>
            <person name="Rokhsar D.S."/>
        </authorList>
    </citation>
    <scope>NUCLEOTIDE SEQUENCE [LARGE SCALE GENOMIC DNA]</scope>
    <source>
        <strain evidence="11">CH2 X CH6</strain>
    </source>
</reference>
<dbReference type="Gene3D" id="3.60.20.10">
    <property type="entry name" value="Glutamine Phosphoribosylpyrophosphate, subunit 1, domain 1"/>
    <property type="match status" value="1"/>
</dbReference>
<evidence type="ECO:0000256" key="5">
    <source>
        <dbReference type="ARBA" id="ARBA00022840"/>
    </source>
</evidence>
<protein>
    <recommendedName>
        <fullName evidence="3">Asparagine synthetase [glutamine-hydrolyzing]</fullName>
    </recommendedName>
    <alternativeName>
        <fullName evidence="8">Glutamine-dependent asparagine synthetase</fullName>
    </alternativeName>
</protein>
<dbReference type="PhylomeDB" id="A7T4X2"/>
<dbReference type="Pfam" id="PF13522">
    <property type="entry name" value="GATase_6"/>
    <property type="match status" value="1"/>
</dbReference>
<dbReference type="Pfam" id="PF00733">
    <property type="entry name" value="Asn_synthase"/>
    <property type="match status" value="1"/>
</dbReference>
<dbReference type="GO" id="GO:0070981">
    <property type="term" value="P:L-asparagine biosynthetic process"/>
    <property type="evidence" value="ECO:0007669"/>
    <property type="project" value="UniProtKB-UniPathway"/>
</dbReference>
<dbReference type="STRING" id="45351.A7T4X2"/>
<dbReference type="Gene3D" id="3.40.50.620">
    <property type="entry name" value="HUPs"/>
    <property type="match status" value="1"/>
</dbReference>
<dbReference type="InterPro" id="IPR017932">
    <property type="entry name" value="GATase_2_dom"/>
</dbReference>
<dbReference type="InterPro" id="IPR029055">
    <property type="entry name" value="Ntn_hydrolases_N"/>
</dbReference>
<dbReference type="eggNOG" id="KOG0571">
    <property type="taxonomic scope" value="Eukaryota"/>
</dbReference>
<proteinExistence type="inferred from homology"/>
<comment type="similarity">
    <text evidence="2">Belongs to the asparagine synthetase family.</text>
</comment>
<keyword evidence="11" id="KW-1185">Reference proteome</keyword>
<evidence type="ECO:0000313" key="11">
    <source>
        <dbReference type="Proteomes" id="UP000001593"/>
    </source>
</evidence>
<dbReference type="AlphaFoldDB" id="A7T4X2"/>
<dbReference type="InterPro" id="IPR051786">
    <property type="entry name" value="ASN_synthetase/amidase"/>
</dbReference>
<dbReference type="InterPro" id="IPR014729">
    <property type="entry name" value="Rossmann-like_a/b/a_fold"/>
</dbReference>
<evidence type="ECO:0000256" key="8">
    <source>
        <dbReference type="ARBA" id="ARBA00030234"/>
    </source>
</evidence>
<dbReference type="SUPFAM" id="SSF52402">
    <property type="entry name" value="Adenine nucleotide alpha hydrolases-like"/>
    <property type="match status" value="1"/>
</dbReference>
<organism evidence="10 11">
    <name type="scientific">Nematostella vectensis</name>
    <name type="common">Starlet sea anemone</name>
    <dbReference type="NCBI Taxonomy" id="45351"/>
    <lineage>
        <taxon>Eukaryota</taxon>
        <taxon>Metazoa</taxon>
        <taxon>Cnidaria</taxon>
        <taxon>Anthozoa</taxon>
        <taxon>Hexacorallia</taxon>
        <taxon>Actiniaria</taxon>
        <taxon>Edwardsiidae</taxon>
        <taxon>Nematostella</taxon>
    </lineage>
</organism>
<feature type="domain" description="Glutamine amidotransferase type-2" evidence="9">
    <location>
        <begin position="2"/>
        <end position="211"/>
    </location>
</feature>
<dbReference type="CDD" id="cd00712">
    <property type="entry name" value="AsnB"/>
    <property type="match status" value="1"/>
</dbReference>
<evidence type="ECO:0000256" key="7">
    <source>
        <dbReference type="ARBA" id="ARBA00022962"/>
    </source>
</evidence>
<evidence type="ECO:0000256" key="3">
    <source>
        <dbReference type="ARBA" id="ARBA00021389"/>
    </source>
</evidence>
<evidence type="ECO:0000256" key="2">
    <source>
        <dbReference type="ARBA" id="ARBA00005752"/>
    </source>
</evidence>
<dbReference type="PANTHER" id="PTHR43284:SF1">
    <property type="entry name" value="ASPARAGINE SYNTHETASE"/>
    <property type="match status" value="1"/>
</dbReference>
<dbReference type="InterPro" id="IPR013760">
    <property type="entry name" value="Topo_IIA-like_dom_sf"/>
</dbReference>
<keyword evidence="4" id="KW-0547">Nucleotide-binding</keyword>
<dbReference type="SUPFAM" id="SSF56719">
    <property type="entry name" value="Type II DNA topoisomerase"/>
    <property type="match status" value="1"/>
</dbReference>
<dbReference type="InterPro" id="IPR001962">
    <property type="entry name" value="Asn_synthase"/>
</dbReference>
<sequence>MCGISGFYNLNKSSIKKEFLSDMIDVQNHRGPDSNNFYYNNHIGLAHNRLSLIDLSDNAIQPFYTDEYVLVYNGEIYNFLELKKELPKVAYESSSDTEVLFYCLQFWGIEKTLEKIQGMFAFAWYNINSDELILVRDRIGIKPLFYGVDSNSCLWFASEVKTIQKVTNFKPDPIQMLMSPIGGIAEKSRKKTLWKDLFTLTPGCFIVVKGGKLYKKEYFNTTSLVNEKEYMRLSGLSLEDVTVEFGSIFNDSVKRLLISDAPMGAFVSGGIDSSLIASYASKHNSNLKLFTANVVGRYSEFNNATELSNVLGKKLYHYNFEKEMAIRDLVKVTWHYESPLVVHFNALPFSNISKIASEQKVKAVLTGEGADELFLGYPRLLTNRYKKLINFPYTILNKIYNSFSPLKSYLNSSVGSAGLSSLYELSAQEEEKQEAIQKLKGKPEITRFKGLGEISPNEFVHFIGNDIRLDPVMLDREMSVEEMLSFYMGKNTPDRQKFIIENLKVELDLIEEV</sequence>
<keyword evidence="5" id="KW-0067">ATP-binding</keyword>
<dbReference type="PROSITE" id="PS51278">
    <property type="entry name" value="GATASE_TYPE_2"/>
    <property type="match status" value="1"/>
</dbReference>
<dbReference type="HOGENOM" id="CLU_531347_0_0_1"/>
<keyword evidence="6" id="KW-0061">Asparagine biosynthesis</keyword>
<keyword evidence="7" id="KW-0315">Glutamine amidotransferase</keyword>
<dbReference type="SUPFAM" id="SSF56235">
    <property type="entry name" value="N-terminal nucleophile aminohydrolases (Ntn hydrolases)"/>
    <property type="match status" value="1"/>
</dbReference>
<name>A7T4X2_NEMVE</name>
<dbReference type="CDD" id="cd01991">
    <property type="entry name" value="Asn_synthase_B_C"/>
    <property type="match status" value="1"/>
</dbReference>
<dbReference type="UniPathway" id="UPA00134">
    <property type="reaction ID" value="UER00195"/>
</dbReference>
<keyword evidence="6" id="KW-0028">Amino-acid biosynthesis</keyword>
<gene>
    <name evidence="10" type="ORF">NEMVEDRAFT_v1g222375</name>
</gene>
<dbReference type="InterPro" id="IPR006426">
    <property type="entry name" value="Asn_synth_AEB"/>
</dbReference>
<evidence type="ECO:0000256" key="1">
    <source>
        <dbReference type="ARBA" id="ARBA00005187"/>
    </source>
</evidence>
<dbReference type="InParanoid" id="A7T4X2"/>
<accession>A7T4X2</accession>
<evidence type="ECO:0000259" key="9">
    <source>
        <dbReference type="PROSITE" id="PS51278"/>
    </source>
</evidence>
<dbReference type="GO" id="GO:0005524">
    <property type="term" value="F:ATP binding"/>
    <property type="evidence" value="ECO:0007669"/>
    <property type="project" value="UniProtKB-KW"/>
</dbReference>
<evidence type="ECO:0000256" key="4">
    <source>
        <dbReference type="ARBA" id="ARBA00022741"/>
    </source>
</evidence>
<dbReference type="EMBL" id="DS470990">
    <property type="protein sequence ID" value="EDO28991.1"/>
    <property type="molecule type" value="Genomic_DNA"/>
</dbReference>
<dbReference type="GO" id="GO:0003918">
    <property type="term" value="F:DNA topoisomerase type II (double strand cut, ATP-hydrolyzing) activity"/>
    <property type="evidence" value="ECO:0007669"/>
    <property type="project" value="InterPro"/>
</dbReference>
<dbReference type="PANTHER" id="PTHR43284">
    <property type="entry name" value="ASPARAGINE SYNTHETASE (GLUTAMINE-HYDROLYZING)"/>
    <property type="match status" value="1"/>
</dbReference>
<dbReference type="InterPro" id="IPR033738">
    <property type="entry name" value="AsnB_N"/>
</dbReference>
<comment type="pathway">
    <text evidence="1">Amino-acid biosynthesis; L-asparagine biosynthesis; L-asparagine from L-aspartate (L-Gln route): step 1/1.</text>
</comment>
<evidence type="ECO:0000256" key="6">
    <source>
        <dbReference type="ARBA" id="ARBA00022888"/>
    </source>
</evidence>